<reference evidence="2 3" key="1">
    <citation type="submission" date="2019-08" db="EMBL/GenBank/DDBJ databases">
        <title>In-depth cultivation of the pig gut microbiome towards novel bacterial diversity and tailored functional studies.</title>
        <authorList>
            <person name="Wylensek D."/>
            <person name="Hitch T.C.A."/>
            <person name="Clavel T."/>
        </authorList>
    </citation>
    <scope>NUCLEOTIDE SEQUENCE [LARGE SCALE GENOMIC DNA]</scope>
    <source>
        <strain evidence="2 3">Bifido-178-WT-2B</strain>
    </source>
</reference>
<name>A0A6A8M965_9LACO</name>
<feature type="signal peptide" evidence="1">
    <location>
        <begin position="1"/>
        <end position="19"/>
    </location>
</feature>
<evidence type="ECO:0000313" key="2">
    <source>
        <dbReference type="EMBL" id="MST86245.1"/>
    </source>
</evidence>
<feature type="chain" id="PRO_5038809100" evidence="1">
    <location>
        <begin position="20"/>
        <end position="381"/>
    </location>
</feature>
<dbReference type="EMBL" id="VUMX01000001">
    <property type="protein sequence ID" value="MST86245.1"/>
    <property type="molecule type" value="Genomic_DNA"/>
</dbReference>
<dbReference type="AlphaFoldDB" id="A0A6A8M965"/>
<proteinExistence type="predicted"/>
<dbReference type="InterPro" id="IPR011426">
    <property type="entry name" value="CamS"/>
</dbReference>
<comment type="caution">
    <text evidence="2">The sequence shown here is derived from an EMBL/GenBank/DDBJ whole genome shotgun (WGS) entry which is preliminary data.</text>
</comment>
<dbReference type="CDD" id="cd13440">
    <property type="entry name" value="CamS_repeat_2"/>
    <property type="match status" value="1"/>
</dbReference>
<dbReference type="Gene3D" id="3.10.570.10">
    <property type="entry name" value="sex pheromone staph- cam373 precursor domain"/>
    <property type="match status" value="1"/>
</dbReference>
<dbReference type="CDD" id="cd13441">
    <property type="entry name" value="CamS_repeat_1"/>
    <property type="match status" value="1"/>
</dbReference>
<evidence type="ECO:0000256" key="1">
    <source>
        <dbReference type="SAM" id="SignalP"/>
    </source>
</evidence>
<organism evidence="2 3">
    <name type="scientific">Lactobacillus porci</name>
    <dbReference type="NCBI Taxonomy" id="2012477"/>
    <lineage>
        <taxon>Bacteria</taxon>
        <taxon>Bacillati</taxon>
        <taxon>Bacillota</taxon>
        <taxon>Bacilli</taxon>
        <taxon>Lactobacillales</taxon>
        <taxon>Lactobacillaceae</taxon>
        <taxon>Lactobacillus</taxon>
    </lineage>
</organism>
<gene>
    <name evidence="2" type="ORF">FYJ62_00925</name>
</gene>
<dbReference type="Pfam" id="PF07537">
    <property type="entry name" value="CamS"/>
    <property type="match status" value="1"/>
</dbReference>
<keyword evidence="1" id="KW-0732">Signal</keyword>
<accession>A0A6A8M965</accession>
<dbReference type="PIRSF" id="PIRSF012509">
    <property type="entry name" value="CamS"/>
    <property type="match status" value="1"/>
</dbReference>
<keyword evidence="3" id="KW-1185">Reference proteome</keyword>
<dbReference type="PROSITE" id="PS51257">
    <property type="entry name" value="PROKAR_LIPOPROTEIN"/>
    <property type="match status" value="1"/>
</dbReference>
<evidence type="ECO:0000313" key="3">
    <source>
        <dbReference type="Proteomes" id="UP000438120"/>
    </source>
</evidence>
<dbReference type="Proteomes" id="UP000438120">
    <property type="component" value="Unassembled WGS sequence"/>
</dbReference>
<dbReference type="RefSeq" id="WP_326831969.1">
    <property type="nucleotide sequence ID" value="NZ_VUMX01000001.1"/>
</dbReference>
<protein>
    <submittedName>
        <fullName evidence="2">CamS family sex pheromone protein</fullName>
    </submittedName>
</protein>
<sequence length="381" mass="41614">MKKFIQALGLAGCVLLLTACGNLKNSDLASNSTTTTTKSKKYSTTSTIEGGYSVLLKKGVYKTSPISGLEATNYDNSVDETAMERGLIRISKKVFSTKSYVIQEGQQLDENTVTDWLGRYSKSNKTGLNPVNNGKKSSSTRNPIILQQIMEEDFYTKTASGYKLAGISLSLGLNSVDYYTNTTGGTEYSTDVSLAKRRSFGQKTANTIVERLHAKKKLKNIPIMVGLFSKTDTDSLVGGTYFSYGTASANSSKITKWNSVNEKTQVLPTVDNAKAISASDESKFNSFKDEIEDYFPNVSGVTATLRYVDGKLSYESIAITTQFYGYLQVQSFAEMVKTRAQKYLSQNAPVEITISSVNDTQAVVSKETATGAYHMHVYGGN</sequence>